<evidence type="ECO:0000256" key="3">
    <source>
        <dbReference type="ARBA" id="ARBA00022777"/>
    </source>
</evidence>
<dbReference type="EC" id="2.7.11.1" evidence="6"/>
<evidence type="ECO:0000313" key="7">
    <source>
        <dbReference type="Proteomes" id="UP001205843"/>
    </source>
</evidence>
<dbReference type="EMBL" id="JALJXV010000003">
    <property type="protein sequence ID" value="MCP1674357.1"/>
    <property type="molecule type" value="Genomic_DNA"/>
</dbReference>
<sequence length="417" mass="45123">MISRAPQEAYVWVYLPGASEPVVAGRIAVDDGVYRFNYGQSYLARPDAIALYLPELPLAPGVIDPPAGMVMAGSLRDAAPDAWGRRAILHRRFGAVGAEQDTGDVDELTYLLESGSDRIGALDFQASASEYVPRIEAPASLEDLLDAARHIEEGRDLPPELGRALHHGTSIGGARPKALVVDGEGQWIAKFASSSDITNVVKAEHVAMRLASAAGLAVAPVRLVASAGRDVLLVKRFDREPAGVTWSRRAMVSALTILGLDEMQARYASYGDLADQIRLRFTHPRETLHELFARMSFNVICGNTDDHARNHAAFWDGQALTLTPAYDICPQARTGNAASQAMAIDGADRRSRLATCLAAAPAFHLGEQAARQIIEAQLAAIESHWQAIADESALSQADRRALWERAIMNPSIFDGWQ</sequence>
<gene>
    <name evidence="6" type="ORF">J2T57_001459</name>
</gene>
<keyword evidence="2 6" id="KW-0808">Transferase</keyword>
<dbReference type="GO" id="GO:0005829">
    <property type="term" value="C:cytosol"/>
    <property type="evidence" value="ECO:0007669"/>
    <property type="project" value="TreeGrafter"/>
</dbReference>
<accession>A0AAE3G2R5</accession>
<dbReference type="InterPro" id="IPR017508">
    <property type="entry name" value="HipA_N1"/>
</dbReference>
<dbReference type="Pfam" id="PF13657">
    <property type="entry name" value="Couple_hipA"/>
    <property type="match status" value="1"/>
</dbReference>
<dbReference type="RefSeq" id="WP_253476301.1">
    <property type="nucleotide sequence ID" value="NZ_JALJXV010000003.1"/>
</dbReference>
<protein>
    <submittedName>
        <fullName evidence="6">Serine/threonine-protein kinase HipA</fullName>
        <ecNumber evidence="6">2.7.11.1</ecNumber>
    </submittedName>
</protein>
<evidence type="ECO:0000256" key="2">
    <source>
        <dbReference type="ARBA" id="ARBA00022679"/>
    </source>
</evidence>
<comment type="caution">
    <text evidence="6">The sequence shown here is derived from an EMBL/GenBank/DDBJ whole genome shotgun (WGS) entry which is preliminary data.</text>
</comment>
<keyword evidence="3 6" id="KW-0418">Kinase</keyword>
<dbReference type="Proteomes" id="UP001205843">
    <property type="component" value="Unassembled WGS sequence"/>
</dbReference>
<proteinExistence type="inferred from homology"/>
<keyword evidence="7" id="KW-1185">Reference proteome</keyword>
<dbReference type="InterPro" id="IPR012893">
    <property type="entry name" value="HipA-like_C"/>
</dbReference>
<evidence type="ECO:0000256" key="1">
    <source>
        <dbReference type="ARBA" id="ARBA00010164"/>
    </source>
</evidence>
<feature type="domain" description="HipA N-terminal subdomain 1" evidence="5">
    <location>
        <begin position="23"/>
        <end position="124"/>
    </location>
</feature>
<dbReference type="InterPro" id="IPR052028">
    <property type="entry name" value="HipA_Ser/Thr_kinase"/>
</dbReference>
<dbReference type="AlphaFoldDB" id="A0AAE3G2R5"/>
<dbReference type="GO" id="GO:0004674">
    <property type="term" value="F:protein serine/threonine kinase activity"/>
    <property type="evidence" value="ECO:0007669"/>
    <property type="project" value="UniProtKB-EC"/>
</dbReference>
<dbReference type="Pfam" id="PF07804">
    <property type="entry name" value="HipA_C"/>
    <property type="match status" value="1"/>
</dbReference>
<comment type="similarity">
    <text evidence="1">Belongs to the HipA Ser/Thr kinase family.</text>
</comment>
<dbReference type="PANTHER" id="PTHR37419">
    <property type="entry name" value="SERINE/THREONINE-PROTEIN KINASE TOXIN HIPA"/>
    <property type="match status" value="1"/>
</dbReference>
<organism evidence="6 7">
    <name type="scientific">Natronocella acetinitrilica</name>
    <dbReference type="NCBI Taxonomy" id="414046"/>
    <lineage>
        <taxon>Bacteria</taxon>
        <taxon>Pseudomonadati</taxon>
        <taxon>Pseudomonadota</taxon>
        <taxon>Gammaproteobacteria</taxon>
        <taxon>Chromatiales</taxon>
        <taxon>Ectothiorhodospiraceae</taxon>
        <taxon>Natronocella</taxon>
    </lineage>
</organism>
<dbReference type="PANTHER" id="PTHR37419:SF8">
    <property type="entry name" value="TOXIN YJJJ"/>
    <property type="match status" value="1"/>
</dbReference>
<evidence type="ECO:0000313" key="6">
    <source>
        <dbReference type="EMBL" id="MCP1674357.1"/>
    </source>
</evidence>
<evidence type="ECO:0000259" key="4">
    <source>
        <dbReference type="Pfam" id="PF07804"/>
    </source>
</evidence>
<evidence type="ECO:0000259" key="5">
    <source>
        <dbReference type="Pfam" id="PF13657"/>
    </source>
</evidence>
<reference evidence="6" key="1">
    <citation type="submission" date="2022-03" db="EMBL/GenBank/DDBJ databases">
        <title>Genomic Encyclopedia of Type Strains, Phase III (KMG-III): the genomes of soil and plant-associated and newly described type strains.</title>
        <authorList>
            <person name="Whitman W."/>
        </authorList>
    </citation>
    <scope>NUCLEOTIDE SEQUENCE</scope>
    <source>
        <strain evidence="6">ANL 6-2</strain>
    </source>
</reference>
<name>A0AAE3G2R5_9GAMM</name>
<feature type="domain" description="HipA-like C-terminal" evidence="4">
    <location>
        <begin position="169"/>
        <end position="385"/>
    </location>
</feature>